<dbReference type="InterPro" id="IPR011047">
    <property type="entry name" value="Quinoprotein_ADH-like_sf"/>
</dbReference>
<evidence type="ECO:0008006" key="13">
    <source>
        <dbReference type="Google" id="ProtNLM"/>
    </source>
</evidence>
<evidence type="ECO:0000256" key="4">
    <source>
        <dbReference type="ARBA" id="ARBA00022574"/>
    </source>
</evidence>
<evidence type="ECO:0000256" key="6">
    <source>
        <dbReference type="ARBA" id="ARBA00023054"/>
    </source>
</evidence>
<dbReference type="Pfam" id="PF25828">
    <property type="entry name" value="CC_Cfap43"/>
    <property type="match status" value="1"/>
</dbReference>
<accession>A0AAD9RGH7</accession>
<comment type="subcellular location">
    <subcellularLocation>
        <location evidence="1">Cell projection</location>
        <location evidence="1">Cilium</location>
    </subcellularLocation>
    <subcellularLocation>
        <location evidence="2">Cytoplasm</location>
        <location evidence="2">Cytoskeleton</location>
    </subcellularLocation>
</comment>
<evidence type="ECO:0000313" key="12">
    <source>
        <dbReference type="Proteomes" id="UP001258017"/>
    </source>
</evidence>
<sequence>MFCVAGKDPNPIVRVFAYPGMNKISSCTNTEKLNGYLSCNFAGTDYLLGLTTFPNFTLVIWSWRTGDQIFAKNTKIEELVQTITCSTFSPHAIAQFAQSTGKLAIYQMCICSKTVTLYPTEIKSFERKLTSVCWTTDGNILLCDEFCDIFLMSADGRSRNVIVKGLSNCATLHRYPFVVNFQNGLVFVDTQNEISFYRKLFTTDPMYSWQKIWSLQENKRFVRVKAHNQRDSVLLHDECGQISEISMLRNDVPCFETIYADGIEYKELIPIASRSTHFVVIDQFHRLSVIDSNTGHIAARVALKSHGRVICANAHPMLPIISTSSVTGNCLLIDIFANVPKILTCFHLHTMSLDKMKFSNDGKLLGVANSRVGLIFVIGPNLNEGDSTVIRFIKTKIKIADFLIYDRNDDVTKILILPVTDINAMAGNKLILYRFITKENFEEEIECVIDLLSPFKSLQYGHRRDIDIIGVPYLSKQLHRMEIKNDFGNFVLTEALPSMHKLKNIRIYVGRDNLITFGYDGLIVMRDNADLRRVTAIFMSHHRNDGGIKSAIVLGETIVSLGKNGDLIANKLWHRHVILETNEGENRTLRSPNLRQEFVDFTFDIDKLYSEGKDTYLENIDSIQSKKEKDEALTIRQTILLDVEKLRNKIKDLLDSNEKETMQARLPISCYDLDVDYRNYKIEKARLEREELERRYKEEIDARNKVYRYLRNTFWDPERVHSCSLRSIFGETIIKNYPLSIVNVEIDNFHTSEGYTIDILDIISSLEKYQSSDNENDKKLLHSSKHEASTSNIKHDCKSVDRFYESTDADEKLRLSGTTAHKWIRNEALNLIHQLKRTRDVFLKKFNKNSITRGREYLLMNYFNDRFDEMRSLKEQEIETAKKRAERLKLCAFDINAMFGDKRTFESVAIPVWHHSEIPDYVITVEDNEVSAILYVHPKDESSHEEENSIDRQTKSDSEDYDFYGKALEKMMDGVLDRRWEDEIKRDIPKPACLLTNKPRSKFTPEDIKAVESYESKMAHLRSERQKYRSMLEIEMREIRDDTSKSFASFDEKLKHFETTRIAIESSILQEKLIRLRDIRRHRHICEEDMRIKCFKQEKIASTMKKVRRLAQDCSTFETIVIELKNRYETLVKREKALEGRFRSEFANLKQPMVEHLLRHYKKRPRIGNLACTSVTYLTELGKCVIGNEKPEILPVECTNFLRALYAMDSMPDNLPPLIDDVHWRTMCKLRRTKIEMEMKVRCCAVELAEAEQTLFYCQKSKQTMHSELCRLKIELEEREKKLVRYVEDPDIQLVMKMGQVEVPLQGQGLKDFQDIVLISRRELLAMNEEIERAGKRKLAAMSQSIDLRKKISYQEWRHECLRLTLKHLQDESKSLREVKITKDLQKYLMELPIVKDPKKEYDELERNSHEMKNRYEKLLNVERDRLENVTKEINHWRGRNVELTVEIERAKVRNRELATQIRDPSRKRDLEFRRKRLATIMRRTELVTEIQDNYDELLTLHARLESLRLRTYPTLQFNMSH</sequence>
<name>A0AAD9RGH7_9HYME</name>
<dbReference type="GO" id="GO:0005930">
    <property type="term" value="C:axoneme"/>
    <property type="evidence" value="ECO:0007669"/>
    <property type="project" value="TreeGrafter"/>
</dbReference>
<reference evidence="11" key="1">
    <citation type="submission" date="2021-08" db="EMBL/GenBank/DDBJ databases">
        <authorList>
            <person name="Misof B."/>
            <person name="Oliver O."/>
            <person name="Podsiadlowski L."/>
            <person name="Donath A."/>
            <person name="Peters R."/>
            <person name="Mayer C."/>
            <person name="Rust J."/>
            <person name="Gunkel S."/>
            <person name="Lesny P."/>
            <person name="Martin S."/>
            <person name="Oeyen J.P."/>
            <person name="Petersen M."/>
            <person name="Panagiotis P."/>
            <person name="Wilbrandt J."/>
            <person name="Tanja T."/>
        </authorList>
    </citation>
    <scope>NUCLEOTIDE SEQUENCE</scope>
    <source>
        <strain evidence="11">GBR_01_08_01A</strain>
        <tissue evidence="11">Thorax + abdomen</tissue>
    </source>
</reference>
<dbReference type="PANTHER" id="PTHR14885">
    <property type="entry name" value="CILIA- AND FLAGELLA-ASSOCIATED PROTEIN 43-RELATED"/>
    <property type="match status" value="1"/>
</dbReference>
<reference evidence="11" key="2">
    <citation type="journal article" date="2023" name="Commun. Biol.">
        <title>Intrasexual cuticular hydrocarbon dimorphism in a wasp sheds light on hydrocarbon biosynthesis genes in Hymenoptera.</title>
        <authorList>
            <person name="Moris V.C."/>
            <person name="Podsiadlowski L."/>
            <person name="Martin S."/>
            <person name="Oeyen J.P."/>
            <person name="Donath A."/>
            <person name="Petersen M."/>
            <person name="Wilbrandt J."/>
            <person name="Misof B."/>
            <person name="Liedtke D."/>
            <person name="Thamm M."/>
            <person name="Scheiner R."/>
            <person name="Schmitt T."/>
            <person name="Niehuis O."/>
        </authorList>
    </citation>
    <scope>NUCLEOTIDE SEQUENCE</scope>
    <source>
        <strain evidence="11">GBR_01_08_01A</strain>
    </source>
</reference>
<gene>
    <name evidence="11" type="ORF">KPH14_008293</name>
</gene>
<dbReference type="GO" id="GO:0060271">
    <property type="term" value="P:cilium assembly"/>
    <property type="evidence" value="ECO:0007669"/>
    <property type="project" value="TreeGrafter"/>
</dbReference>
<dbReference type="EMBL" id="JAIFRP010000096">
    <property type="protein sequence ID" value="KAK2579342.1"/>
    <property type="molecule type" value="Genomic_DNA"/>
</dbReference>
<dbReference type="GO" id="GO:0003341">
    <property type="term" value="P:cilium movement"/>
    <property type="evidence" value="ECO:0007669"/>
    <property type="project" value="UniProtKB-ARBA"/>
</dbReference>
<proteinExistence type="predicted"/>
<dbReference type="Gene3D" id="2.130.10.10">
    <property type="entry name" value="YVTN repeat-like/Quinoprotein amine dehydrogenase"/>
    <property type="match status" value="2"/>
</dbReference>
<keyword evidence="3" id="KW-0963">Cytoplasm</keyword>
<keyword evidence="7" id="KW-0206">Cytoskeleton</keyword>
<keyword evidence="6 9" id="KW-0175">Coiled coil</keyword>
<dbReference type="SUPFAM" id="SSF50998">
    <property type="entry name" value="Quinoprotein alcohol dehydrogenase-like"/>
    <property type="match status" value="1"/>
</dbReference>
<evidence type="ECO:0000256" key="7">
    <source>
        <dbReference type="ARBA" id="ARBA00023212"/>
    </source>
</evidence>
<evidence type="ECO:0000256" key="10">
    <source>
        <dbReference type="SAM" id="MobiDB-lite"/>
    </source>
</evidence>
<keyword evidence="4" id="KW-0853">WD repeat</keyword>
<protein>
    <recommendedName>
        <fullName evidence="13">Cilia- and flagella-associated protein 43</fullName>
    </recommendedName>
</protein>
<keyword evidence="8" id="KW-0966">Cell projection</keyword>
<feature type="coiled-coil region" evidence="9">
    <location>
        <begin position="643"/>
        <end position="702"/>
    </location>
</feature>
<evidence type="ECO:0000256" key="1">
    <source>
        <dbReference type="ARBA" id="ARBA00004138"/>
    </source>
</evidence>
<evidence type="ECO:0000256" key="8">
    <source>
        <dbReference type="ARBA" id="ARBA00023273"/>
    </source>
</evidence>
<dbReference type="PANTHER" id="PTHR14885:SF1">
    <property type="entry name" value="CILIA- AND FLAGELLA-ASSOCIATED PROTEIN 43"/>
    <property type="match status" value="1"/>
</dbReference>
<organism evidence="11 12">
    <name type="scientific">Odynerus spinipes</name>
    <dbReference type="NCBI Taxonomy" id="1348599"/>
    <lineage>
        <taxon>Eukaryota</taxon>
        <taxon>Metazoa</taxon>
        <taxon>Ecdysozoa</taxon>
        <taxon>Arthropoda</taxon>
        <taxon>Hexapoda</taxon>
        <taxon>Insecta</taxon>
        <taxon>Pterygota</taxon>
        <taxon>Neoptera</taxon>
        <taxon>Endopterygota</taxon>
        <taxon>Hymenoptera</taxon>
        <taxon>Apocrita</taxon>
        <taxon>Aculeata</taxon>
        <taxon>Vespoidea</taxon>
        <taxon>Vespidae</taxon>
        <taxon>Eumeninae</taxon>
        <taxon>Odynerus</taxon>
    </lineage>
</organism>
<evidence type="ECO:0000313" key="11">
    <source>
        <dbReference type="EMBL" id="KAK2579342.1"/>
    </source>
</evidence>
<keyword evidence="5" id="KW-0677">Repeat</keyword>
<evidence type="ECO:0000256" key="2">
    <source>
        <dbReference type="ARBA" id="ARBA00004245"/>
    </source>
</evidence>
<dbReference type="Proteomes" id="UP001258017">
    <property type="component" value="Unassembled WGS sequence"/>
</dbReference>
<evidence type="ECO:0000256" key="5">
    <source>
        <dbReference type="ARBA" id="ARBA00022737"/>
    </source>
</evidence>
<keyword evidence="12" id="KW-1185">Reference proteome</keyword>
<evidence type="ECO:0000256" key="3">
    <source>
        <dbReference type="ARBA" id="ARBA00022490"/>
    </source>
</evidence>
<feature type="coiled-coil region" evidence="9">
    <location>
        <begin position="1402"/>
        <end position="1461"/>
    </location>
</feature>
<evidence type="ECO:0000256" key="9">
    <source>
        <dbReference type="SAM" id="Coils"/>
    </source>
</evidence>
<comment type="caution">
    <text evidence="11">The sequence shown here is derived from an EMBL/GenBank/DDBJ whole genome shotgun (WGS) entry which is preliminary data.</text>
</comment>
<dbReference type="InterPro" id="IPR015943">
    <property type="entry name" value="WD40/YVTN_repeat-like_dom_sf"/>
</dbReference>
<feature type="region of interest" description="Disordered" evidence="10">
    <location>
        <begin position="938"/>
        <end position="957"/>
    </location>
</feature>